<name>A0A1R2CV96_9CILI</name>
<evidence type="ECO:0000259" key="2">
    <source>
        <dbReference type="PROSITE" id="PS50195"/>
    </source>
</evidence>
<dbReference type="InterPro" id="IPR001683">
    <property type="entry name" value="PX_dom"/>
</dbReference>
<evidence type="ECO:0000313" key="3">
    <source>
        <dbReference type="EMBL" id="OMJ92929.1"/>
    </source>
</evidence>
<organism evidence="3 4">
    <name type="scientific">Stentor coeruleus</name>
    <dbReference type="NCBI Taxonomy" id="5963"/>
    <lineage>
        <taxon>Eukaryota</taxon>
        <taxon>Sar</taxon>
        <taxon>Alveolata</taxon>
        <taxon>Ciliophora</taxon>
        <taxon>Postciliodesmatophora</taxon>
        <taxon>Heterotrichea</taxon>
        <taxon>Heterotrichida</taxon>
        <taxon>Stentoridae</taxon>
        <taxon>Stentor</taxon>
    </lineage>
</organism>
<protein>
    <recommendedName>
        <fullName evidence="2">PX domain-containing protein</fullName>
    </recommendedName>
</protein>
<dbReference type="Gene3D" id="3.30.1520.10">
    <property type="entry name" value="Phox-like domain"/>
    <property type="match status" value="1"/>
</dbReference>
<dbReference type="SMART" id="SM00312">
    <property type="entry name" value="PX"/>
    <property type="match status" value="1"/>
</dbReference>
<evidence type="ECO:0000313" key="4">
    <source>
        <dbReference type="Proteomes" id="UP000187209"/>
    </source>
</evidence>
<dbReference type="Pfam" id="PF00787">
    <property type="entry name" value="PX"/>
    <property type="match status" value="1"/>
</dbReference>
<feature type="coiled-coil region" evidence="1">
    <location>
        <begin position="272"/>
        <end position="328"/>
    </location>
</feature>
<reference evidence="3 4" key="1">
    <citation type="submission" date="2016-11" db="EMBL/GenBank/DDBJ databases">
        <title>The macronuclear genome of Stentor coeruleus: a giant cell with tiny introns.</title>
        <authorList>
            <person name="Slabodnick M."/>
            <person name="Ruby J.G."/>
            <person name="Reiff S.B."/>
            <person name="Swart E.C."/>
            <person name="Gosai S."/>
            <person name="Prabakaran S."/>
            <person name="Witkowska E."/>
            <person name="Larue G.E."/>
            <person name="Fisher S."/>
            <person name="Freeman R.M."/>
            <person name="Gunawardena J."/>
            <person name="Chu W."/>
            <person name="Stover N.A."/>
            <person name="Gregory B.D."/>
            <person name="Nowacki M."/>
            <person name="Derisi J."/>
            <person name="Roy S.W."/>
            <person name="Marshall W.F."/>
            <person name="Sood P."/>
        </authorList>
    </citation>
    <scope>NUCLEOTIDE SEQUENCE [LARGE SCALE GENOMIC DNA]</scope>
    <source>
        <strain evidence="3">WM001</strain>
    </source>
</reference>
<dbReference type="SUPFAM" id="SSF64268">
    <property type="entry name" value="PX domain"/>
    <property type="match status" value="1"/>
</dbReference>
<dbReference type="GO" id="GO:0005768">
    <property type="term" value="C:endosome"/>
    <property type="evidence" value="ECO:0007669"/>
    <property type="project" value="TreeGrafter"/>
</dbReference>
<dbReference type="InterPro" id="IPR036871">
    <property type="entry name" value="PX_dom_sf"/>
</dbReference>
<dbReference type="PANTHER" id="PTHR10555">
    <property type="entry name" value="SORTING NEXIN"/>
    <property type="match status" value="1"/>
</dbReference>
<dbReference type="PANTHER" id="PTHR10555:SF170">
    <property type="entry name" value="FI18122P1"/>
    <property type="match status" value="1"/>
</dbReference>
<dbReference type="EMBL" id="MPUH01000052">
    <property type="protein sequence ID" value="OMJ92929.1"/>
    <property type="molecule type" value="Genomic_DNA"/>
</dbReference>
<dbReference type="CDD" id="cd06093">
    <property type="entry name" value="PX_domain"/>
    <property type="match status" value="1"/>
</dbReference>
<sequence>MESNYYNEAPAAGMQYYVSSEVTNIKLTNPVIKDDRFSKHVSYTISGEDNKGPFEAQRRYKEFNALQNLLSQQWPGCILPQIPEKKAIGNLQENFIEKRRKLLQAFLLKACNLSFIYHSQEFQSFIRGPADFLKISKDFKIDSNLQILEKYQQNFPYSQSKQESDDVDNQLEDSMKYFKASIEGLESFAGACSESVNSFEQYAKQTSMMLYGIKDINTFYSQKFNVREINLEIREECTNPYQILLDWSQSEVLDLKGIILAIGKRFDYVKMRNRAQEKVEEEKKQLVKAQAGKGGWNILKKETKEQKISKAENAIVEAQKELDTIKTIEHIINIQLAMEDIPRIKQEKAEKYEEVLKMFINSSVEEFESLIQQARNIDFLYTFTN</sequence>
<dbReference type="GO" id="GO:0035091">
    <property type="term" value="F:phosphatidylinositol binding"/>
    <property type="evidence" value="ECO:0007669"/>
    <property type="project" value="InterPro"/>
</dbReference>
<accession>A0A1R2CV96</accession>
<dbReference type="OrthoDB" id="289314at2759"/>
<gene>
    <name evidence="3" type="ORF">SteCoe_4273</name>
</gene>
<comment type="caution">
    <text evidence="3">The sequence shown here is derived from an EMBL/GenBank/DDBJ whole genome shotgun (WGS) entry which is preliminary data.</text>
</comment>
<dbReference type="PROSITE" id="PS50195">
    <property type="entry name" value="PX"/>
    <property type="match status" value="1"/>
</dbReference>
<proteinExistence type="predicted"/>
<dbReference type="AlphaFoldDB" id="A0A1R2CV96"/>
<feature type="domain" description="PX" evidence="2">
    <location>
        <begin position="21"/>
        <end position="133"/>
    </location>
</feature>
<evidence type="ECO:0000256" key="1">
    <source>
        <dbReference type="SAM" id="Coils"/>
    </source>
</evidence>
<keyword evidence="1" id="KW-0175">Coiled coil</keyword>
<keyword evidence="4" id="KW-1185">Reference proteome</keyword>
<dbReference type="Proteomes" id="UP000187209">
    <property type="component" value="Unassembled WGS sequence"/>
</dbReference>